<dbReference type="GO" id="GO:0016787">
    <property type="term" value="F:hydrolase activity"/>
    <property type="evidence" value="ECO:0007669"/>
    <property type="project" value="UniProtKB-KW"/>
</dbReference>
<name>A0ABU5RQK9_9CYAN</name>
<accession>A0ABU5RQK9</accession>
<gene>
    <name evidence="2" type="ORF">VB738_02160</name>
</gene>
<dbReference type="Proteomes" id="UP001304461">
    <property type="component" value="Unassembled WGS sequence"/>
</dbReference>
<keyword evidence="2" id="KW-0255">Endonuclease</keyword>
<feature type="domain" description="Restriction endonuclease type IV Mrr" evidence="1">
    <location>
        <begin position="197"/>
        <end position="316"/>
    </location>
</feature>
<dbReference type="Gene3D" id="3.40.1350.10">
    <property type="match status" value="1"/>
</dbReference>
<evidence type="ECO:0000313" key="3">
    <source>
        <dbReference type="Proteomes" id="UP001304461"/>
    </source>
</evidence>
<dbReference type="EC" id="3.1.21.-" evidence="2"/>
<reference evidence="2 3" key="1">
    <citation type="submission" date="2023-12" db="EMBL/GenBank/DDBJ databases">
        <title>Baltic Sea Cyanobacteria.</title>
        <authorList>
            <person name="Delbaje E."/>
            <person name="Fewer D.P."/>
            <person name="Shishido T.K."/>
        </authorList>
    </citation>
    <scope>NUCLEOTIDE SEQUENCE [LARGE SCALE GENOMIC DNA]</scope>
    <source>
        <strain evidence="2 3">UHCC 0139</strain>
    </source>
</reference>
<keyword evidence="3" id="KW-1185">Reference proteome</keyword>
<dbReference type="Pfam" id="PF04471">
    <property type="entry name" value="Mrr_cat"/>
    <property type="match status" value="1"/>
</dbReference>
<dbReference type="EMBL" id="JAYGHX010000001">
    <property type="protein sequence ID" value="MEA5390056.1"/>
    <property type="molecule type" value="Genomic_DNA"/>
</dbReference>
<dbReference type="GO" id="GO:0004519">
    <property type="term" value="F:endonuclease activity"/>
    <property type="evidence" value="ECO:0007669"/>
    <property type="project" value="UniProtKB-KW"/>
</dbReference>
<dbReference type="InterPro" id="IPR052906">
    <property type="entry name" value="Type_IV_Methyl-Rstrct_Enzyme"/>
</dbReference>
<dbReference type="InterPro" id="IPR011856">
    <property type="entry name" value="tRNA_endonuc-like_dom_sf"/>
</dbReference>
<protein>
    <submittedName>
        <fullName evidence="2">Restriction endonuclease</fullName>
        <ecNumber evidence="2">3.1.21.-</ecNumber>
    </submittedName>
</protein>
<proteinExistence type="predicted"/>
<dbReference type="PANTHER" id="PTHR30015">
    <property type="entry name" value="MRR RESTRICTION SYSTEM PROTEIN"/>
    <property type="match status" value="1"/>
</dbReference>
<keyword evidence="2" id="KW-0378">Hydrolase</keyword>
<organism evidence="2 3">
    <name type="scientific">Cyanobium gracile UHCC 0139</name>
    <dbReference type="NCBI Taxonomy" id="3110308"/>
    <lineage>
        <taxon>Bacteria</taxon>
        <taxon>Bacillati</taxon>
        <taxon>Cyanobacteriota</taxon>
        <taxon>Cyanophyceae</taxon>
        <taxon>Synechococcales</taxon>
        <taxon>Prochlorococcaceae</taxon>
        <taxon>Cyanobium</taxon>
    </lineage>
</organism>
<keyword evidence="2" id="KW-0540">Nuclease</keyword>
<sequence length="340" mass="38325">MTNVWCVRAGGGIYADNFLSGGFVGIGWREITEDLGPLRNREQLFSVVRRYFPDIQSAILLSNYVNEIHRFLFEIRPGDHVIIPAAEADLLRFGVVDEGTAYYDPTGDDGCPLRHRRPVTWSPDPLRLDHFSAPFRNSIRTLLTVPAHTRMRSLLTVFLVEHKAEFIRSIGRPETTAPARATTRKEEAHRSVLEQLLQLNPAEFERLVVHLLDALGFQDWERAEHRGALRDVFDACGDINLSLPARIRIHARFHRGNLGARIGADAVRELRQFIPFGGHGIFITTADFQPAATTAAGEEGFARISLVNGHQLAELIARHWTHLPGDIRDRLSLEQVLVKN</sequence>
<evidence type="ECO:0000313" key="2">
    <source>
        <dbReference type="EMBL" id="MEA5390056.1"/>
    </source>
</evidence>
<dbReference type="InterPro" id="IPR007560">
    <property type="entry name" value="Restrct_endonuc_IV_Mrr"/>
</dbReference>
<dbReference type="RefSeq" id="WP_323304175.1">
    <property type="nucleotide sequence ID" value="NZ_JAYGHX010000001.1"/>
</dbReference>
<evidence type="ECO:0000259" key="1">
    <source>
        <dbReference type="Pfam" id="PF04471"/>
    </source>
</evidence>
<dbReference type="PANTHER" id="PTHR30015:SF7">
    <property type="entry name" value="TYPE IV METHYL-DIRECTED RESTRICTION ENZYME ECOKMRR"/>
    <property type="match status" value="1"/>
</dbReference>
<comment type="caution">
    <text evidence="2">The sequence shown here is derived from an EMBL/GenBank/DDBJ whole genome shotgun (WGS) entry which is preliminary data.</text>
</comment>